<dbReference type="Gene3D" id="1.10.1760.20">
    <property type="match status" value="1"/>
</dbReference>
<organism evidence="3 4">
    <name type="scientific">Clostridium cochlearium</name>
    <dbReference type="NCBI Taxonomy" id="1494"/>
    <lineage>
        <taxon>Bacteria</taxon>
        <taxon>Bacillati</taxon>
        <taxon>Bacillota</taxon>
        <taxon>Clostridia</taxon>
        <taxon>Eubacteriales</taxon>
        <taxon>Clostridiaceae</taxon>
        <taxon>Clostridium</taxon>
    </lineage>
</organism>
<evidence type="ECO:0000313" key="4">
    <source>
        <dbReference type="Proteomes" id="UP000250223"/>
    </source>
</evidence>
<dbReference type="Proteomes" id="UP000528432">
    <property type="component" value="Unassembled WGS sequence"/>
</dbReference>
<proteinExistence type="predicted"/>
<evidence type="ECO:0000313" key="5">
    <source>
        <dbReference type="Proteomes" id="UP000528432"/>
    </source>
</evidence>
<dbReference type="EMBL" id="JABFIF010000026">
    <property type="protein sequence ID" value="NOH16853.1"/>
    <property type="molecule type" value="Genomic_DNA"/>
</dbReference>
<evidence type="ECO:0000313" key="3">
    <source>
        <dbReference type="EMBL" id="SQB34379.1"/>
    </source>
</evidence>
<evidence type="ECO:0000256" key="1">
    <source>
        <dbReference type="SAM" id="Phobius"/>
    </source>
</evidence>
<gene>
    <name evidence="3" type="primary">panT_1</name>
    <name evidence="2" type="ORF">HMJ28_10720</name>
    <name evidence="3" type="ORF">NCTC13028_01290</name>
</gene>
<protein>
    <submittedName>
        <fullName evidence="2">ECF transporter S component</fullName>
    </submittedName>
    <submittedName>
        <fullName evidence="3">Membrane protein</fullName>
    </submittedName>
</protein>
<dbReference type="RefSeq" id="WP_096636311.1">
    <property type="nucleotide sequence ID" value="NZ_CP173238.1"/>
</dbReference>
<feature type="transmembrane region" description="Helical" evidence="1">
    <location>
        <begin position="20"/>
        <end position="39"/>
    </location>
</feature>
<evidence type="ECO:0000313" key="2">
    <source>
        <dbReference type="EMBL" id="NOH16853.1"/>
    </source>
</evidence>
<dbReference type="EMBL" id="UAWC01000008">
    <property type="protein sequence ID" value="SQB34379.1"/>
    <property type="molecule type" value="Genomic_DNA"/>
</dbReference>
<feature type="transmembrane region" description="Helical" evidence="1">
    <location>
        <begin position="51"/>
        <end position="76"/>
    </location>
</feature>
<keyword evidence="1" id="KW-0812">Transmembrane</keyword>
<sequence length="195" mass="20878">MSENSLNKSKLKTQQITTVGILFAVTIVLGSTGLGFIPIPPINTTIMHIPVIIGSLIAGPVVGGLTGLLFGIFSMFRAMNLPSPVSFLFMNPIIALIPRILIGVTPYLIYKFVKTKSNIFNLSLACAIGSFTNTIGVMGLIYILYIDKFANALHISLNAAKTTILAYMLNGFVSASVAIVISVPVVMAVKKTFIR</sequence>
<feature type="transmembrane region" description="Helical" evidence="1">
    <location>
        <begin position="88"/>
        <end position="110"/>
    </location>
</feature>
<dbReference type="Pfam" id="PF12822">
    <property type="entry name" value="ECF_trnsprt"/>
    <property type="match status" value="1"/>
</dbReference>
<name>A0A2X2Y8X6_CLOCO</name>
<dbReference type="AlphaFoldDB" id="A0A2X2Y8X6"/>
<dbReference type="Proteomes" id="UP000250223">
    <property type="component" value="Unassembled WGS sequence"/>
</dbReference>
<reference evidence="2 5" key="2">
    <citation type="submission" date="2020-05" db="EMBL/GenBank/DDBJ databases">
        <title>Draft genome sequence of Clostridium cochlearium strain AGROS13 isolated from a sheep dairy farm in New Zealand.</title>
        <authorList>
            <person name="Gupta T.B."/>
            <person name="Jauregui R."/>
            <person name="Risson A.N."/>
            <person name="Brightwell G."/>
            <person name="Maclean P."/>
        </authorList>
    </citation>
    <scope>NUCLEOTIDE SEQUENCE [LARGE SCALE GENOMIC DNA]</scope>
    <source>
        <strain evidence="2 5">AGROS13</strain>
    </source>
</reference>
<accession>A0A2X2Y8X6</accession>
<dbReference type="InterPro" id="IPR024529">
    <property type="entry name" value="ECF_trnsprt_substrate-spec"/>
</dbReference>
<keyword evidence="1" id="KW-0472">Membrane</keyword>
<dbReference type="GO" id="GO:0022857">
    <property type="term" value="F:transmembrane transporter activity"/>
    <property type="evidence" value="ECO:0007669"/>
    <property type="project" value="InterPro"/>
</dbReference>
<keyword evidence="1" id="KW-1133">Transmembrane helix</keyword>
<feature type="transmembrane region" description="Helical" evidence="1">
    <location>
        <begin position="122"/>
        <end position="145"/>
    </location>
</feature>
<reference evidence="3 4" key="1">
    <citation type="submission" date="2018-06" db="EMBL/GenBank/DDBJ databases">
        <authorList>
            <consortium name="Pathogen Informatics"/>
            <person name="Doyle S."/>
        </authorList>
    </citation>
    <scope>NUCLEOTIDE SEQUENCE [LARGE SCALE GENOMIC DNA]</scope>
    <source>
        <strain evidence="3 4">NCTC13028</strain>
    </source>
</reference>
<feature type="transmembrane region" description="Helical" evidence="1">
    <location>
        <begin position="165"/>
        <end position="189"/>
    </location>
</feature>